<evidence type="ECO:0000313" key="2">
    <source>
        <dbReference type="EMBL" id="MFC0351824.1"/>
    </source>
</evidence>
<reference evidence="2 3" key="1">
    <citation type="submission" date="2024-09" db="EMBL/GenBank/DDBJ databases">
        <authorList>
            <person name="Sun Q."/>
            <person name="Mori K."/>
        </authorList>
    </citation>
    <scope>NUCLEOTIDE SEQUENCE [LARGE SCALE GENOMIC DNA]</scope>
    <source>
        <strain evidence="2 3">CCM 8677</strain>
    </source>
</reference>
<name>A0ABV6ILS2_9BURK</name>
<dbReference type="InterPro" id="IPR007048">
    <property type="entry name" value="IraD/Gp25-like"/>
</dbReference>
<evidence type="ECO:0000259" key="1">
    <source>
        <dbReference type="Pfam" id="PF04965"/>
    </source>
</evidence>
<dbReference type="SUPFAM" id="SSF160719">
    <property type="entry name" value="gpW/gp25-like"/>
    <property type="match status" value="1"/>
</dbReference>
<sequence>MNKNTGKSLSGIAHLRQSIADILSTPIGTRVMRRDYGSMLFELIDQPDNGTTQVRIFAATAEALLKWEPRLKLTHIKAQRANTPGRLIITLTGYVLQSSQLTDVSLNLDLTLRGGL</sequence>
<proteinExistence type="predicted"/>
<dbReference type="Proteomes" id="UP001589844">
    <property type="component" value="Unassembled WGS sequence"/>
</dbReference>
<protein>
    <submittedName>
        <fullName evidence="2">GPW/gp25 family protein</fullName>
    </submittedName>
</protein>
<evidence type="ECO:0000313" key="3">
    <source>
        <dbReference type="Proteomes" id="UP001589844"/>
    </source>
</evidence>
<keyword evidence="3" id="KW-1185">Reference proteome</keyword>
<organism evidence="2 3">
    <name type="scientific">Undibacterium danionis</name>
    <dbReference type="NCBI Taxonomy" id="1812100"/>
    <lineage>
        <taxon>Bacteria</taxon>
        <taxon>Pseudomonadati</taxon>
        <taxon>Pseudomonadota</taxon>
        <taxon>Betaproteobacteria</taxon>
        <taxon>Burkholderiales</taxon>
        <taxon>Oxalobacteraceae</taxon>
        <taxon>Undibacterium</taxon>
    </lineage>
</organism>
<comment type="caution">
    <text evidence="2">The sequence shown here is derived from an EMBL/GenBank/DDBJ whole genome shotgun (WGS) entry which is preliminary data.</text>
</comment>
<dbReference type="Pfam" id="PF04965">
    <property type="entry name" value="GPW_gp25"/>
    <property type="match status" value="1"/>
</dbReference>
<dbReference type="RefSeq" id="WP_390214529.1">
    <property type="nucleotide sequence ID" value="NZ_JBHLXJ010000033.1"/>
</dbReference>
<dbReference type="EMBL" id="JBHLXJ010000033">
    <property type="protein sequence ID" value="MFC0351824.1"/>
    <property type="molecule type" value="Genomic_DNA"/>
</dbReference>
<dbReference type="Gene3D" id="3.10.450.40">
    <property type="match status" value="1"/>
</dbReference>
<gene>
    <name evidence="2" type="ORF">ACFFJH_18550</name>
</gene>
<feature type="domain" description="IraD/Gp25-like" evidence="1">
    <location>
        <begin position="12"/>
        <end position="96"/>
    </location>
</feature>
<accession>A0ABV6ILS2</accession>